<gene>
    <name evidence="3" type="ORF">PPERSA_11545</name>
</gene>
<organism evidence="3 4">
    <name type="scientific">Pseudocohnilembus persalinus</name>
    <name type="common">Ciliate</name>
    <dbReference type="NCBI Taxonomy" id="266149"/>
    <lineage>
        <taxon>Eukaryota</taxon>
        <taxon>Sar</taxon>
        <taxon>Alveolata</taxon>
        <taxon>Ciliophora</taxon>
        <taxon>Intramacronucleata</taxon>
        <taxon>Oligohymenophorea</taxon>
        <taxon>Scuticociliatia</taxon>
        <taxon>Philasterida</taxon>
        <taxon>Pseudocohnilembidae</taxon>
        <taxon>Pseudocohnilembus</taxon>
    </lineage>
</organism>
<protein>
    <recommendedName>
        <fullName evidence="2">Fe2OG dioxygenase domain-containing protein</fullName>
    </recommendedName>
</protein>
<evidence type="ECO:0000259" key="2">
    <source>
        <dbReference type="PROSITE" id="PS51471"/>
    </source>
</evidence>
<dbReference type="InParanoid" id="A0A0V0QXH9"/>
<name>A0A0V0QXH9_PSEPJ</name>
<dbReference type="Proteomes" id="UP000054937">
    <property type="component" value="Unassembled WGS sequence"/>
</dbReference>
<dbReference type="OMA" id="CLDGHHS"/>
<dbReference type="PROSITE" id="PS51471">
    <property type="entry name" value="FE2OG_OXY"/>
    <property type="match status" value="1"/>
</dbReference>
<dbReference type="Gene3D" id="2.60.120.620">
    <property type="entry name" value="q2cbj1_9rhob like domain"/>
    <property type="match status" value="1"/>
</dbReference>
<dbReference type="Pfam" id="PF25238">
    <property type="entry name" value="OGFOD2-like"/>
    <property type="match status" value="1"/>
</dbReference>
<dbReference type="GO" id="GO:0031418">
    <property type="term" value="F:L-ascorbic acid binding"/>
    <property type="evidence" value="ECO:0007669"/>
    <property type="project" value="UniProtKB-KW"/>
</dbReference>
<dbReference type="AlphaFoldDB" id="A0A0V0QXH9"/>
<dbReference type="EMBL" id="LDAU01000091">
    <property type="protein sequence ID" value="KRX06900.1"/>
    <property type="molecule type" value="Genomic_DNA"/>
</dbReference>
<comment type="caution">
    <text evidence="3">The sequence shown here is derived from an EMBL/GenBank/DDBJ whole genome shotgun (WGS) entry which is preliminary data.</text>
</comment>
<keyword evidence="1" id="KW-0847">Vitamin C</keyword>
<proteinExistence type="predicted"/>
<dbReference type="OrthoDB" id="1736837at2759"/>
<dbReference type="InterPro" id="IPR005123">
    <property type="entry name" value="Oxoglu/Fe-dep_dioxygenase_dom"/>
</dbReference>
<feature type="domain" description="Fe2OG dioxygenase" evidence="2">
    <location>
        <begin position="66"/>
        <end position="162"/>
    </location>
</feature>
<dbReference type="PANTHER" id="PTHR24014:SF4">
    <property type="entry name" value="2-OXOGLUTARATE AND IRON-DEPENDENT OXYGENASE DOMAIN-CONTAINING PROTEIN 2"/>
    <property type="match status" value="1"/>
</dbReference>
<sequence>MEKILEITNSAQKFRDLNLIMFTKPNTMNNYGYVLEELGLKQFLVKFQINIMQKLGNWFFNDWSYEFDDLHAFSIKYKDGEDLSLDNHMDMSELTLNMCLGTDFEGGELLVKNQREQNQNQQYQFTVEQQIGSGFLHAGQHWHGSQRIKKGERINFVFWSRSSKFRGSVQENFYYICKNKIEKQGENLKNLKFDL</sequence>
<evidence type="ECO:0000256" key="1">
    <source>
        <dbReference type="ARBA" id="ARBA00022896"/>
    </source>
</evidence>
<dbReference type="PANTHER" id="PTHR24014">
    <property type="entry name" value="2-OXOGLUTARATE AND IRON-DEPENDENT OXYGENASE DOMAIN-CONTAINING PROTEIN 2"/>
    <property type="match status" value="1"/>
</dbReference>
<keyword evidence="4" id="KW-1185">Reference proteome</keyword>
<reference evidence="3 4" key="1">
    <citation type="journal article" date="2015" name="Sci. Rep.">
        <title>Genome of the facultative scuticociliatosis pathogen Pseudocohnilembus persalinus provides insight into its virulence through horizontal gene transfer.</title>
        <authorList>
            <person name="Xiong J."/>
            <person name="Wang G."/>
            <person name="Cheng J."/>
            <person name="Tian M."/>
            <person name="Pan X."/>
            <person name="Warren A."/>
            <person name="Jiang C."/>
            <person name="Yuan D."/>
            <person name="Miao W."/>
        </authorList>
    </citation>
    <scope>NUCLEOTIDE SEQUENCE [LARGE SCALE GENOMIC DNA]</scope>
    <source>
        <strain evidence="3">36N120E</strain>
    </source>
</reference>
<evidence type="ECO:0000313" key="4">
    <source>
        <dbReference type="Proteomes" id="UP000054937"/>
    </source>
</evidence>
<accession>A0A0V0QXH9</accession>
<evidence type="ECO:0000313" key="3">
    <source>
        <dbReference type="EMBL" id="KRX06900.1"/>
    </source>
</evidence>